<dbReference type="Pfam" id="PF20178">
    <property type="entry name" value="ToxA_N"/>
    <property type="match status" value="1"/>
</dbReference>
<sequence>MHAEIPLLLFPQILNVKDLEELDAVHGLTQADLDWLQNVSLPSHTQRVAQTPPMFAEKILLAPEDKPPIPLAGCFSLQSTQGTGASGNEPAFFYTPWGGIRKFDNPQALDRNIEQTLKNTEERNRLFRLLSISQRSALNSTTDISRTRQIIDGDVFETQRESIEDAQDVNALVMVEELIKLPSLTSMLDQLLGEALPGLDPRQVRIALSHDSDSPAPSPFQVTSSIPLSDAVLVYFHHQGWPAGQGVDLTHPGTSASSYTGQQWETIIKGIATTLIPKLSGCITAFWDANGPFYTSRRQLLSQFIHDSLWATILLEREKGHLTEAQSRELLRLFRPSRRDETLLFIETVRLWEYEPNFVELAGSLMISGQGHYLFTPTQGLQKVSTFLAFKEALFNTPEQKEAIYNLLDLEERNRLLRFDAPQVSGNPISMPVSDSLADATVDKQLLNLRYALEMSRQGEVDIKALVDKALDIRTFIHKNLLNQKSAGHWGTQPTFYGKQRSSNLVADQMERKAKTYIDVDEAFSALFARLPSLDRTALRNGLKRLLAELTNVFSLGIRAEAELRALNATLPLIAHKLIETVFAYDAEYPDREQRAAVRGFRPDVYSLKLACTSESETVSAPLANCFLLTERGGLDTPHSGMAILWTPVDGLQAFTSVDLATRQLNRQLLDAQRRFGLLANLTPLQRKPHRRYQLEAYELIEDNVLVNRMNSFTNLFEAEQGYLSTLRVGSWQLTGAALTKSLKALFGKGAPTNLKRATSIAKANSLKQKLPAWLGTAPLEDQRRHIELLEQYKNSVDDGKDYLDGFEPLRTYVRNKLKTLLDARFPDKHLNPETLQITPNLAIVGPARSLTDFALQHIDVTEKGFKVSSTSTQTLPDGLNEAAVRQLLSSLDIATTYKNQVQQALSGTIANVQPRKRRFRQQLPWQLLHYAHAQYLQQHLSPTAFDLVHQVLDMPDAIARQAVKGASAYFRPLELIKTDGGSAIKALGLYVFSSVTDASSPHVLYSPYHDGQQLKEFKDEASIVAAFNTPGALQDLLIRRLPKDQQATFKNLFASTLGQASEITLGFSPINTNILHTLYDDNATLLTDMLTTQTSHPRHFDWTTVLHVFSEGFKLVRRELPAKLTFLQTLWESYQDFKDSSEAFQQDAWKVGLHNFIAGAAEMVSLGFLNRDDTFGLLAPIEPTPQSNPPAPSWKDISSTAPARTDLQLFENLDVSLADLRQNLTDGTYKAADDNKLYVPVAGKVYQVAKANQAWRIIHDDSEGPLLKYSPDQRTWRIDPQRQAIRFGKAGSKMAITYSDLRAKGSLNIEARGMAEIRRKYPFRAHAIMQALEMARFYSVNALTNLEQLKRQVLPGSRLDTYLRLVFGVSSVDASLIAKIEAAISPICQALADPTWEQQNADRIVVGALKYLEDRATAFVLEPAAVGRIYLTQFFFDLGLDWYKSVVPDAFNVDAHAQGATFIHEISHQLLDTIDIVYLDAARPFLDLISTATHLSQSHHDQQEALQRHGLSLTTPKSELFTQWDSVDNTHKNIELLPGYKDITRRILTLTGTKNMNEARDAFLDPILPDKRIDVILSNADSVTLLICEMGRQLDRLPPGSTAVR</sequence>
<reference evidence="2 4" key="1">
    <citation type="journal article" date="2020" name="Microorganisms">
        <title>Reliable Identification of Environmental Pseudomonas Isolates Using the rpoD Gene.</title>
        <authorList>
            <consortium name="The Broad Institute Genome Sequencing Platform"/>
            <person name="Girard L."/>
            <person name="Lood C."/>
            <person name="Rokni-Zadeh H."/>
            <person name="van Noort V."/>
            <person name="Lavigne R."/>
            <person name="De Mot R."/>
        </authorList>
    </citation>
    <scope>NUCLEOTIDE SEQUENCE</scope>
    <source>
        <strain evidence="2 4">SWRI102</strain>
    </source>
</reference>
<accession>A0A923FKX7</accession>
<dbReference type="EMBL" id="JABWQX010000001">
    <property type="protein sequence ID" value="MBC3394303.1"/>
    <property type="molecule type" value="Genomic_DNA"/>
</dbReference>
<dbReference type="Proteomes" id="UP000659438">
    <property type="component" value="Unassembled WGS sequence"/>
</dbReference>
<proteinExistence type="predicted"/>
<comment type="caution">
    <text evidence="2">The sequence shown here is derived from an EMBL/GenBank/DDBJ whole genome shotgun (WGS) entry which is preliminary data.</text>
</comment>
<reference evidence="3" key="3">
    <citation type="submission" date="2021-06" db="EMBL/GenBank/DDBJ databases">
        <title>Updating the genus Pseudomonas: Description of 43 new species and partition of the Pseudomonas putida group.</title>
        <authorList>
            <person name="Girard L."/>
            <person name="Lood C."/>
            <person name="Vandamme P."/>
            <person name="Rokni-Zadeh H."/>
            <person name="Van Noort V."/>
            <person name="Hofte M."/>
            <person name="Lavigne R."/>
            <person name="De Mot R."/>
        </authorList>
    </citation>
    <scope>NUCLEOTIDE SEQUENCE</scope>
    <source>
        <strain evidence="3">SWRI102</strain>
    </source>
</reference>
<reference evidence="2" key="2">
    <citation type="submission" date="2020-07" db="EMBL/GenBank/DDBJ databases">
        <authorList>
            <person name="Lood C."/>
            <person name="Girard L."/>
        </authorList>
    </citation>
    <scope>NUCLEOTIDE SEQUENCE</scope>
    <source>
        <strain evidence="2">SWRI102</strain>
    </source>
</reference>
<evidence type="ECO:0000313" key="4">
    <source>
        <dbReference type="Proteomes" id="UP000659438"/>
    </source>
</evidence>
<evidence type="ECO:0000313" key="2">
    <source>
        <dbReference type="EMBL" id="MBC3394303.1"/>
    </source>
</evidence>
<dbReference type="RefSeq" id="WP_186642583.1">
    <property type="nucleotide sequence ID" value="NZ_JABWQX020000001.1"/>
</dbReference>
<name>A0A923FKX7_9PSED</name>
<feature type="domain" description="Dermonecrotic toxin N-terminal" evidence="1">
    <location>
        <begin position="805"/>
        <end position="1023"/>
    </location>
</feature>
<keyword evidence="4" id="KW-1185">Reference proteome</keyword>
<protein>
    <recommendedName>
        <fullName evidence="1">Dermonecrotic toxin N-terminal domain-containing protein</fullName>
    </recommendedName>
</protein>
<evidence type="ECO:0000313" key="3">
    <source>
        <dbReference type="EMBL" id="MBV4551758.1"/>
    </source>
</evidence>
<gene>
    <name evidence="3" type="ORF">HU742_011480</name>
    <name evidence="2" type="ORF">HU742_03735</name>
</gene>
<dbReference type="EMBL" id="JABWQX020000001">
    <property type="protein sequence ID" value="MBV4551758.1"/>
    <property type="molecule type" value="Genomic_DNA"/>
</dbReference>
<dbReference type="InterPro" id="IPR046673">
    <property type="entry name" value="ToxA_N"/>
</dbReference>
<evidence type="ECO:0000259" key="1">
    <source>
        <dbReference type="Pfam" id="PF20178"/>
    </source>
</evidence>
<organism evidence="2">
    <name type="scientific">Pseudomonas marvdashtae</name>
    <dbReference type="NCBI Taxonomy" id="2745500"/>
    <lineage>
        <taxon>Bacteria</taxon>
        <taxon>Pseudomonadati</taxon>
        <taxon>Pseudomonadota</taxon>
        <taxon>Gammaproteobacteria</taxon>
        <taxon>Pseudomonadales</taxon>
        <taxon>Pseudomonadaceae</taxon>
        <taxon>Pseudomonas</taxon>
    </lineage>
</organism>